<proteinExistence type="predicted"/>
<evidence type="ECO:0000313" key="2">
    <source>
        <dbReference type="EMBL" id="KAH0909337.1"/>
    </source>
</evidence>
<keyword evidence="3" id="KW-1185">Reference proteome</keyword>
<gene>
    <name evidence="2" type="ORF">HID58_032658</name>
</gene>
<reference evidence="2 3" key="1">
    <citation type="submission" date="2021-05" db="EMBL/GenBank/DDBJ databases">
        <title>Genome Assembly of Synthetic Allotetraploid Brassica napus Reveals Homoeologous Exchanges between Subgenomes.</title>
        <authorList>
            <person name="Davis J.T."/>
        </authorList>
    </citation>
    <scope>NUCLEOTIDE SEQUENCE [LARGE SCALE GENOMIC DNA]</scope>
    <source>
        <strain evidence="3">cv. Da-Ae</strain>
        <tissue evidence="2">Seedling</tissue>
    </source>
</reference>
<comment type="caution">
    <text evidence="2">The sequence shown here is derived from an EMBL/GenBank/DDBJ whole genome shotgun (WGS) entry which is preliminary data.</text>
</comment>
<dbReference type="EMBL" id="JAGKQM010000009">
    <property type="protein sequence ID" value="KAH0909337.1"/>
    <property type="molecule type" value="Genomic_DNA"/>
</dbReference>
<sequence>MGFNTCKNLAHPPATRRPPRLERPILAQPPTLTTVTTFCRSSETREPPRDHCSSTLPWLPAGEFNRLNKISSAYESPETLNNQDESHCYPPLLPRYRRRRASSS</sequence>
<accession>A0ABQ8BXV7</accession>
<feature type="compositionally biased region" description="Basic residues" evidence="1">
    <location>
        <begin position="95"/>
        <end position="104"/>
    </location>
</feature>
<name>A0ABQ8BXV7_BRANA</name>
<dbReference type="Proteomes" id="UP000824890">
    <property type="component" value="Unassembled WGS sequence"/>
</dbReference>
<protein>
    <submittedName>
        <fullName evidence="2">Uncharacterized protein</fullName>
    </submittedName>
</protein>
<evidence type="ECO:0000256" key="1">
    <source>
        <dbReference type="SAM" id="MobiDB-lite"/>
    </source>
</evidence>
<feature type="region of interest" description="Disordered" evidence="1">
    <location>
        <begin position="76"/>
        <end position="104"/>
    </location>
</feature>
<evidence type="ECO:0000313" key="3">
    <source>
        <dbReference type="Proteomes" id="UP000824890"/>
    </source>
</evidence>
<feature type="region of interest" description="Disordered" evidence="1">
    <location>
        <begin position="1"/>
        <end position="34"/>
    </location>
</feature>
<organism evidence="2 3">
    <name type="scientific">Brassica napus</name>
    <name type="common">Rape</name>
    <dbReference type="NCBI Taxonomy" id="3708"/>
    <lineage>
        <taxon>Eukaryota</taxon>
        <taxon>Viridiplantae</taxon>
        <taxon>Streptophyta</taxon>
        <taxon>Embryophyta</taxon>
        <taxon>Tracheophyta</taxon>
        <taxon>Spermatophyta</taxon>
        <taxon>Magnoliopsida</taxon>
        <taxon>eudicotyledons</taxon>
        <taxon>Gunneridae</taxon>
        <taxon>Pentapetalae</taxon>
        <taxon>rosids</taxon>
        <taxon>malvids</taxon>
        <taxon>Brassicales</taxon>
        <taxon>Brassicaceae</taxon>
        <taxon>Brassiceae</taxon>
        <taxon>Brassica</taxon>
    </lineage>
</organism>